<protein>
    <recommendedName>
        <fullName evidence="3">Methyltransferase domain-containing protein</fullName>
    </recommendedName>
</protein>
<evidence type="ECO:0000313" key="1">
    <source>
        <dbReference type="EMBL" id="GLS23931.1"/>
    </source>
</evidence>
<dbReference type="Proteomes" id="UP001156882">
    <property type="component" value="Unassembled WGS sequence"/>
</dbReference>
<dbReference type="SUPFAM" id="SSF53335">
    <property type="entry name" value="S-adenosyl-L-methionine-dependent methyltransferases"/>
    <property type="match status" value="1"/>
</dbReference>
<gene>
    <name evidence="1" type="ORF">GCM10007874_69520</name>
</gene>
<evidence type="ECO:0000313" key="2">
    <source>
        <dbReference type="Proteomes" id="UP001156882"/>
    </source>
</evidence>
<dbReference type="Gene3D" id="3.40.50.150">
    <property type="entry name" value="Vaccinia Virus protein VP39"/>
    <property type="match status" value="1"/>
</dbReference>
<name>A0ABQ6D097_9HYPH</name>
<dbReference type="RefSeq" id="WP_284316855.1">
    <property type="nucleotide sequence ID" value="NZ_BSPC01000091.1"/>
</dbReference>
<sequence length="270" mass="31531">MKTLRESFDKSKYMSYKQDSYFPAYDKILRQFVGRPITIVEVGVLYGGSLFMWRDYFGESATIIGVDFNPEAKKWEAEGFKIYIGDQSSEKFWDGLFKEIGSVDILIDDGGHTNRQQIVTLRKAVHHIRDGGLLIVEDTHASYMSEFGNPSRYSFISFAKRIIDHLHGRYGGDLVAAKPPARQIFSVEFFESMTVFTIDRRLTKMSEFVTNGGISSVTEDYRYKNSVLEKLRNRTWKGHRFIRSFYKRLIWLELRRQNFLTKSLFNKIDV</sequence>
<reference evidence="2" key="1">
    <citation type="journal article" date="2019" name="Int. J. Syst. Evol. Microbiol.">
        <title>The Global Catalogue of Microorganisms (GCM) 10K type strain sequencing project: providing services to taxonomists for standard genome sequencing and annotation.</title>
        <authorList>
            <consortium name="The Broad Institute Genomics Platform"/>
            <consortium name="The Broad Institute Genome Sequencing Center for Infectious Disease"/>
            <person name="Wu L."/>
            <person name="Ma J."/>
        </authorList>
    </citation>
    <scope>NUCLEOTIDE SEQUENCE [LARGE SCALE GENOMIC DNA]</scope>
    <source>
        <strain evidence="2">NBRC 101365</strain>
    </source>
</reference>
<dbReference type="InterPro" id="IPR029063">
    <property type="entry name" value="SAM-dependent_MTases_sf"/>
</dbReference>
<dbReference type="EMBL" id="BSPC01000091">
    <property type="protein sequence ID" value="GLS23931.1"/>
    <property type="molecule type" value="Genomic_DNA"/>
</dbReference>
<dbReference type="Pfam" id="PF13578">
    <property type="entry name" value="Methyltransf_24"/>
    <property type="match status" value="1"/>
</dbReference>
<organism evidence="1 2">
    <name type="scientific">Labrys miyagiensis</name>
    <dbReference type="NCBI Taxonomy" id="346912"/>
    <lineage>
        <taxon>Bacteria</taxon>
        <taxon>Pseudomonadati</taxon>
        <taxon>Pseudomonadota</taxon>
        <taxon>Alphaproteobacteria</taxon>
        <taxon>Hyphomicrobiales</taxon>
        <taxon>Xanthobacteraceae</taxon>
        <taxon>Labrys</taxon>
    </lineage>
</organism>
<keyword evidence="2" id="KW-1185">Reference proteome</keyword>
<comment type="caution">
    <text evidence="1">The sequence shown here is derived from an EMBL/GenBank/DDBJ whole genome shotgun (WGS) entry which is preliminary data.</text>
</comment>
<evidence type="ECO:0008006" key="3">
    <source>
        <dbReference type="Google" id="ProtNLM"/>
    </source>
</evidence>
<proteinExistence type="predicted"/>
<accession>A0ABQ6D097</accession>